<protein>
    <submittedName>
        <fullName evidence="1">Uncharacterized protein</fullName>
    </submittedName>
</protein>
<dbReference type="Proteomes" id="UP001162501">
    <property type="component" value="Chromosome 2"/>
</dbReference>
<organism evidence="1 2">
    <name type="scientific">Rangifer tarandus platyrhynchus</name>
    <name type="common">Svalbard reindeer</name>
    <dbReference type="NCBI Taxonomy" id="3082113"/>
    <lineage>
        <taxon>Eukaryota</taxon>
        <taxon>Metazoa</taxon>
        <taxon>Chordata</taxon>
        <taxon>Craniata</taxon>
        <taxon>Vertebrata</taxon>
        <taxon>Euteleostomi</taxon>
        <taxon>Mammalia</taxon>
        <taxon>Eutheria</taxon>
        <taxon>Laurasiatheria</taxon>
        <taxon>Artiodactyla</taxon>
        <taxon>Ruminantia</taxon>
        <taxon>Pecora</taxon>
        <taxon>Cervidae</taxon>
        <taxon>Odocoileinae</taxon>
        <taxon>Rangifer</taxon>
    </lineage>
</organism>
<sequence length="113" mass="12890">MRESHESNNTGYQAVSHVSVESSELDLQNRLLEWNRLLALVFTLGKKAQRTFQLQLQFCSEASLSPRVENKWKIFLIFFQAQKCFSKTVLVIVSPGAGCILRGPKSLMEIPYI</sequence>
<reference evidence="1" key="1">
    <citation type="submission" date="2023-05" db="EMBL/GenBank/DDBJ databases">
        <authorList>
            <consortium name="ELIXIR-Norway"/>
        </authorList>
    </citation>
    <scope>NUCLEOTIDE SEQUENCE</scope>
</reference>
<reference evidence="1" key="2">
    <citation type="submission" date="2025-03" db="EMBL/GenBank/DDBJ databases">
        <authorList>
            <consortium name="ELIXIR-Norway"/>
            <consortium name="Elixir Norway"/>
        </authorList>
    </citation>
    <scope>NUCLEOTIDE SEQUENCE</scope>
</reference>
<evidence type="ECO:0000313" key="2">
    <source>
        <dbReference type="Proteomes" id="UP001162501"/>
    </source>
</evidence>
<evidence type="ECO:0000313" key="1">
    <source>
        <dbReference type="EMBL" id="CAM9907608.1"/>
    </source>
</evidence>
<name>A0AC59YQP1_RANTA</name>
<dbReference type="EMBL" id="OX596086">
    <property type="protein sequence ID" value="CAM9907608.1"/>
    <property type="molecule type" value="Genomic_DNA"/>
</dbReference>
<accession>A0AC59YQP1</accession>
<gene>
    <name evidence="1" type="ORF">MRATA1EN22A_LOCUS9185</name>
</gene>
<proteinExistence type="predicted"/>